<feature type="signal peptide" evidence="1">
    <location>
        <begin position="1"/>
        <end position="27"/>
    </location>
</feature>
<protein>
    <recommendedName>
        <fullName evidence="2">Peptide N-acetyl-beta-D-glucosaminyl asparaginase amidase A N-terminal domain-containing protein</fullName>
    </recommendedName>
</protein>
<feature type="domain" description="Peptide N-acetyl-beta-D-glucosaminyl asparaginase amidase A N-terminal" evidence="2">
    <location>
        <begin position="53"/>
        <end position="380"/>
    </location>
</feature>
<keyword evidence="1" id="KW-0732">Signal</keyword>
<accession>A0A5C3N0Y2</accession>
<dbReference type="Proteomes" id="UP000305948">
    <property type="component" value="Unassembled WGS sequence"/>
</dbReference>
<dbReference type="InterPro" id="IPR021102">
    <property type="entry name" value="PNGase_A"/>
</dbReference>
<dbReference type="Pfam" id="PF25156">
    <property type="entry name" value="PNGase_A_C"/>
    <property type="match status" value="1"/>
</dbReference>
<evidence type="ECO:0000313" key="3">
    <source>
        <dbReference type="EMBL" id="TFK51274.1"/>
    </source>
</evidence>
<dbReference type="OrthoDB" id="1612078at2759"/>
<dbReference type="STRING" id="5364.A0A5C3N0Y2"/>
<dbReference type="InterPro" id="IPR056948">
    <property type="entry name" value="PNGaseA_N"/>
</dbReference>
<gene>
    <name evidence="3" type="ORF">OE88DRAFT_1629573</name>
</gene>
<reference evidence="3 4" key="1">
    <citation type="journal article" date="2019" name="Nat. Ecol. Evol.">
        <title>Megaphylogeny resolves global patterns of mushroom evolution.</title>
        <authorList>
            <person name="Varga T."/>
            <person name="Krizsan K."/>
            <person name="Foldi C."/>
            <person name="Dima B."/>
            <person name="Sanchez-Garcia M."/>
            <person name="Sanchez-Ramirez S."/>
            <person name="Szollosi G.J."/>
            <person name="Szarkandi J.G."/>
            <person name="Papp V."/>
            <person name="Albert L."/>
            <person name="Andreopoulos W."/>
            <person name="Angelini C."/>
            <person name="Antonin V."/>
            <person name="Barry K.W."/>
            <person name="Bougher N.L."/>
            <person name="Buchanan P."/>
            <person name="Buyck B."/>
            <person name="Bense V."/>
            <person name="Catcheside P."/>
            <person name="Chovatia M."/>
            <person name="Cooper J."/>
            <person name="Damon W."/>
            <person name="Desjardin D."/>
            <person name="Finy P."/>
            <person name="Geml J."/>
            <person name="Haridas S."/>
            <person name="Hughes K."/>
            <person name="Justo A."/>
            <person name="Karasinski D."/>
            <person name="Kautmanova I."/>
            <person name="Kiss B."/>
            <person name="Kocsube S."/>
            <person name="Kotiranta H."/>
            <person name="LaButti K.M."/>
            <person name="Lechner B.E."/>
            <person name="Liimatainen K."/>
            <person name="Lipzen A."/>
            <person name="Lukacs Z."/>
            <person name="Mihaltcheva S."/>
            <person name="Morgado L.N."/>
            <person name="Niskanen T."/>
            <person name="Noordeloos M.E."/>
            <person name="Ohm R.A."/>
            <person name="Ortiz-Santana B."/>
            <person name="Ovrebo C."/>
            <person name="Racz N."/>
            <person name="Riley R."/>
            <person name="Savchenko A."/>
            <person name="Shiryaev A."/>
            <person name="Soop K."/>
            <person name="Spirin V."/>
            <person name="Szebenyi C."/>
            <person name="Tomsovsky M."/>
            <person name="Tulloss R.E."/>
            <person name="Uehling J."/>
            <person name="Grigoriev I.V."/>
            <person name="Vagvolgyi C."/>
            <person name="Papp T."/>
            <person name="Martin F.M."/>
            <person name="Miettinen O."/>
            <person name="Hibbett D.S."/>
            <person name="Nagy L.G."/>
        </authorList>
    </citation>
    <scope>NUCLEOTIDE SEQUENCE [LARGE SCALE GENOMIC DNA]</scope>
    <source>
        <strain evidence="3 4">OMC1185</strain>
    </source>
</reference>
<sequence length="545" mass="58715">MSLLRARRATGLGLLLLSALATPSSHAYSPGPLPEQPLPDFGVYAPPIVPSDFEPCTVLLTHHLFANSYGSPAIIQYEPPTDCGNPGTWASIVMNFTATSNGTQYDRLSHSSLIACEVWRTSTPEPTALGIIWTAQKDVSRYSPLFAEPGSMIVDLGNILDASSGLTGEYDGKCSIWLSASFYPSSLQYPSAKAADVILPLSTLSNNSANLFAVPPFGATNVTIPPNSAQAFVEIYASGNGDEEFWYGNVPDEYFDQLPTWSAPDGYASPHGPFREVQLLIDGTLAGVVFPYPVIYTGEFLPSLWRPMVSYGAFDSPTYYVDITPFLGSLCSSPSPSHNFTLTGAGMGPGQPINANWYVSGNVQVVLDKTGKQTNGSVTVREGQGDVTAAVEGQVSGMNVSVTTVAGRKLYIEGDVFTGSGYTKATWEQNLEFTNSEVYQTSLGNVSVQTVTQMSKGTSISTHNGVSMVSDTFTYPLYLQLQYATYNNGTSYDYIVDLDHSFIRALSMAVQPLTENIDTRQICQGTQVWAFDRLTSPLGGLTRLT</sequence>
<dbReference type="PANTHER" id="PTHR31104">
    <property type="entry name" value="PEPTIDE-N4-(N-ACETYL-BETA-GLUCOSAMINYL)ASPARAGINE AMIDASE A PROTEIN"/>
    <property type="match status" value="1"/>
</dbReference>
<feature type="chain" id="PRO_5022761008" description="Peptide N-acetyl-beta-D-glucosaminyl asparaginase amidase A N-terminal domain-containing protein" evidence="1">
    <location>
        <begin position="28"/>
        <end position="545"/>
    </location>
</feature>
<evidence type="ECO:0000313" key="4">
    <source>
        <dbReference type="Proteomes" id="UP000305948"/>
    </source>
</evidence>
<evidence type="ECO:0000259" key="2">
    <source>
        <dbReference type="Pfam" id="PF12222"/>
    </source>
</evidence>
<dbReference type="AlphaFoldDB" id="A0A5C3N0Y2"/>
<evidence type="ECO:0000256" key="1">
    <source>
        <dbReference type="SAM" id="SignalP"/>
    </source>
</evidence>
<name>A0A5C3N0Y2_9AGAM</name>
<organism evidence="3 4">
    <name type="scientific">Heliocybe sulcata</name>
    <dbReference type="NCBI Taxonomy" id="5364"/>
    <lineage>
        <taxon>Eukaryota</taxon>
        <taxon>Fungi</taxon>
        <taxon>Dikarya</taxon>
        <taxon>Basidiomycota</taxon>
        <taxon>Agaricomycotina</taxon>
        <taxon>Agaricomycetes</taxon>
        <taxon>Gloeophyllales</taxon>
        <taxon>Gloeophyllaceae</taxon>
        <taxon>Heliocybe</taxon>
    </lineage>
</organism>
<dbReference type="EMBL" id="ML213511">
    <property type="protein sequence ID" value="TFK51274.1"/>
    <property type="molecule type" value="Genomic_DNA"/>
</dbReference>
<keyword evidence="4" id="KW-1185">Reference proteome</keyword>
<dbReference type="Pfam" id="PF12222">
    <property type="entry name" value="PNGaseA"/>
    <property type="match status" value="1"/>
</dbReference>
<proteinExistence type="predicted"/>